<organism evidence="1">
    <name type="scientific">Variovorax paradoxus</name>
    <dbReference type="NCBI Taxonomy" id="34073"/>
    <lineage>
        <taxon>Bacteria</taxon>
        <taxon>Pseudomonadati</taxon>
        <taxon>Pseudomonadota</taxon>
        <taxon>Betaproteobacteria</taxon>
        <taxon>Burkholderiales</taxon>
        <taxon>Comamonadaceae</taxon>
        <taxon>Variovorax</taxon>
    </lineage>
</organism>
<evidence type="ECO:0008006" key="2">
    <source>
        <dbReference type="Google" id="ProtNLM"/>
    </source>
</evidence>
<dbReference type="InterPro" id="IPR036748">
    <property type="entry name" value="MTH938-like_sf"/>
</dbReference>
<dbReference type="Gene3D" id="3.40.1230.10">
    <property type="entry name" value="MTH938-like"/>
    <property type="match status" value="1"/>
</dbReference>
<name>A0A679J5F2_VARPD</name>
<sequence>MLRLQRLQKALAGLVPLGKTYNLTTVPSAQMKLQPDKSDAQSLTAHGPGWVAINNEKVEGSVVVGSRGERFSWDCSSFDQLGAEHFAQLASLGAELIIFGSGSRIRFPQPAWIRPLMAQRTGVETMDTAAACRTYNILAGEGRHVIAALLVESPAG</sequence>
<dbReference type="InterPro" id="IPR007523">
    <property type="entry name" value="NDUFAF3/AAMDC"/>
</dbReference>
<dbReference type="Pfam" id="PF04430">
    <property type="entry name" value="DUF498"/>
    <property type="match status" value="1"/>
</dbReference>
<reference evidence="1" key="1">
    <citation type="submission" date="2019-12" db="EMBL/GenBank/DDBJ databases">
        <authorList>
            <person name="Cremers G."/>
        </authorList>
    </citation>
    <scope>NUCLEOTIDE SEQUENCE</scope>
    <source>
        <strain evidence="1">Vvax</strain>
    </source>
</reference>
<dbReference type="CDD" id="cd05560">
    <property type="entry name" value="Xcc1710_like"/>
    <property type="match status" value="1"/>
</dbReference>
<accession>A0A679J5F2</accession>
<proteinExistence type="predicted"/>
<gene>
    <name evidence="1" type="ORF">VVAX_02476</name>
</gene>
<evidence type="ECO:0000313" key="1">
    <source>
        <dbReference type="EMBL" id="CAA2103864.1"/>
    </source>
</evidence>
<protein>
    <recommendedName>
        <fullName evidence="2">Mth938-like domain-containing protein</fullName>
    </recommendedName>
</protein>
<dbReference type="AlphaFoldDB" id="A0A679J5F2"/>
<dbReference type="SUPFAM" id="SSF64076">
    <property type="entry name" value="MTH938-like"/>
    <property type="match status" value="1"/>
</dbReference>
<dbReference type="PANTHER" id="PTHR21192">
    <property type="entry name" value="NUCLEAR PROTEIN E3-3"/>
    <property type="match status" value="1"/>
</dbReference>
<dbReference type="EMBL" id="LR743507">
    <property type="protein sequence ID" value="CAA2103864.1"/>
    <property type="molecule type" value="Genomic_DNA"/>
</dbReference>
<dbReference type="PANTHER" id="PTHR21192:SF2">
    <property type="entry name" value="NADH DEHYDROGENASE [UBIQUINONE] 1 ALPHA SUBCOMPLEX ASSEMBLY FACTOR 3"/>
    <property type="match status" value="1"/>
</dbReference>